<dbReference type="Proteomes" id="UP000184212">
    <property type="component" value="Unassembled WGS sequence"/>
</dbReference>
<keyword evidence="1" id="KW-0472">Membrane</keyword>
<keyword evidence="1" id="KW-1133">Transmembrane helix</keyword>
<dbReference type="NCBIfam" id="TIGR04127">
    <property type="entry name" value="flavo_near_exo"/>
    <property type="match status" value="1"/>
</dbReference>
<name>A0A1M5KV59_9BACT</name>
<dbReference type="AlphaFoldDB" id="A0A1M5KV59"/>
<reference evidence="2 3" key="1">
    <citation type="submission" date="2016-11" db="EMBL/GenBank/DDBJ databases">
        <authorList>
            <person name="Jaros S."/>
            <person name="Januszkiewicz K."/>
            <person name="Wedrychowicz H."/>
        </authorList>
    </citation>
    <scope>NUCLEOTIDE SEQUENCE [LARGE SCALE GENOMIC DNA]</scope>
    <source>
        <strain evidence="2 3">DSM 24574</strain>
    </source>
</reference>
<dbReference type="STRING" id="947013.SAMN04488109_0857"/>
<keyword evidence="1" id="KW-0812">Transmembrane</keyword>
<protein>
    <submittedName>
        <fullName evidence="2">Exosortase F-associated protein</fullName>
    </submittedName>
</protein>
<dbReference type="EMBL" id="FQWQ01000001">
    <property type="protein sequence ID" value="SHG56658.1"/>
    <property type="molecule type" value="Genomic_DNA"/>
</dbReference>
<evidence type="ECO:0000313" key="3">
    <source>
        <dbReference type="Proteomes" id="UP000184212"/>
    </source>
</evidence>
<keyword evidence="3" id="KW-1185">Reference proteome</keyword>
<sequence>MKAYRIAWGVFSVAGLVAVFLLQRVDVAAWVGFGSSEISHFLFNRTLRFFLNDALTIGLIYALFEERKYVIFAIYVQLIGLVFFLLPYFVLKVYYPSYNGPLISFLHRLVLNPTLLMLLIPAFYYQKFAAPGGKK</sequence>
<organism evidence="2 3">
    <name type="scientific">Chryseolinea serpens</name>
    <dbReference type="NCBI Taxonomy" id="947013"/>
    <lineage>
        <taxon>Bacteria</taxon>
        <taxon>Pseudomonadati</taxon>
        <taxon>Bacteroidota</taxon>
        <taxon>Cytophagia</taxon>
        <taxon>Cytophagales</taxon>
        <taxon>Fulvivirgaceae</taxon>
        <taxon>Chryseolinea</taxon>
    </lineage>
</organism>
<feature type="transmembrane region" description="Helical" evidence="1">
    <location>
        <begin position="102"/>
        <end position="125"/>
    </location>
</feature>
<dbReference type="OrthoDB" id="982493at2"/>
<dbReference type="InterPro" id="IPR026414">
    <property type="entry name" value="ExosoTase_F-assoc_memb"/>
</dbReference>
<feature type="transmembrane region" description="Helical" evidence="1">
    <location>
        <begin position="45"/>
        <end position="64"/>
    </location>
</feature>
<evidence type="ECO:0000256" key="1">
    <source>
        <dbReference type="SAM" id="Phobius"/>
    </source>
</evidence>
<feature type="transmembrane region" description="Helical" evidence="1">
    <location>
        <begin position="7"/>
        <end position="25"/>
    </location>
</feature>
<dbReference type="RefSeq" id="WP_073131387.1">
    <property type="nucleotide sequence ID" value="NZ_FQWQ01000001.1"/>
</dbReference>
<accession>A0A1M5KV59</accession>
<proteinExistence type="predicted"/>
<feature type="transmembrane region" description="Helical" evidence="1">
    <location>
        <begin position="69"/>
        <end position="90"/>
    </location>
</feature>
<gene>
    <name evidence="2" type="ORF">SAMN04488109_0857</name>
</gene>
<evidence type="ECO:0000313" key="2">
    <source>
        <dbReference type="EMBL" id="SHG56658.1"/>
    </source>
</evidence>